<evidence type="ECO:0008006" key="3">
    <source>
        <dbReference type="Google" id="ProtNLM"/>
    </source>
</evidence>
<keyword evidence="2" id="KW-1185">Reference proteome</keyword>
<gene>
    <name evidence="1" type="ORF">ATO10_01850</name>
</gene>
<organism evidence="1 2">
    <name type="scientific">Actibacterium atlanticum</name>
    <dbReference type="NCBI Taxonomy" id="1461693"/>
    <lineage>
        <taxon>Bacteria</taxon>
        <taxon>Pseudomonadati</taxon>
        <taxon>Pseudomonadota</taxon>
        <taxon>Alphaproteobacteria</taxon>
        <taxon>Rhodobacterales</taxon>
        <taxon>Roseobacteraceae</taxon>
        <taxon>Actibacterium</taxon>
    </lineage>
</organism>
<dbReference type="PANTHER" id="PTHR36057:SF1">
    <property type="entry name" value="LIPOPROTEIN LIPID ATTACHMENT SITE-LIKE PROTEIN, PUTATIVE (DUF1223)-RELATED"/>
    <property type="match status" value="1"/>
</dbReference>
<dbReference type="PATRIC" id="fig|1461693.3.peg.383"/>
<dbReference type="Proteomes" id="UP000024836">
    <property type="component" value="Unassembled WGS sequence"/>
</dbReference>
<comment type="caution">
    <text evidence="1">The sequence shown here is derived from an EMBL/GenBank/DDBJ whole genome shotgun (WGS) entry which is preliminary data.</text>
</comment>
<sequence>MLGDLAGRDDVIALALHVDYWDYIGWKDIFADPQYTKRQRSYAQAAGHRSVYTPQFIVQGQDHVIGAKSMKLSDAIQTHKAQAGNVEVELSRAGGKLRVSATSDRRFSAPLVVQLVTYKPKEAVSVKRGENAGRTLNYHNIVTSWQQVDKWNGAKPLSASYPVDAGAPVVVIVQEPGFGQILAAGHLR</sequence>
<name>A0A058ZPE2_9RHOB</name>
<proteinExistence type="predicted"/>
<accession>A0A058ZPE2</accession>
<evidence type="ECO:0000313" key="2">
    <source>
        <dbReference type="Proteomes" id="UP000024836"/>
    </source>
</evidence>
<dbReference type="AlphaFoldDB" id="A0A058ZPE2"/>
<dbReference type="InterPro" id="IPR036249">
    <property type="entry name" value="Thioredoxin-like_sf"/>
</dbReference>
<dbReference type="InterPro" id="IPR010634">
    <property type="entry name" value="DUF1223"/>
</dbReference>
<dbReference type="eggNOG" id="COG5429">
    <property type="taxonomic scope" value="Bacteria"/>
</dbReference>
<dbReference type="STRING" id="1461693.ATO10_01850"/>
<protein>
    <recommendedName>
        <fullName evidence="3">DUF1223 domain-containing protein</fullName>
    </recommendedName>
</protein>
<reference evidence="1 2" key="1">
    <citation type="submission" date="2013-04" db="EMBL/GenBank/DDBJ databases">
        <title>Shimia sp. 22II-S11-Z10 Genome Sequencing.</title>
        <authorList>
            <person name="Lai Q."/>
            <person name="Li G."/>
            <person name="Shao Z."/>
        </authorList>
    </citation>
    <scope>NUCLEOTIDE SEQUENCE [LARGE SCALE GENOMIC DNA]</scope>
    <source>
        <strain evidence="2">22II-S11-Z10</strain>
    </source>
</reference>
<dbReference type="SUPFAM" id="SSF52833">
    <property type="entry name" value="Thioredoxin-like"/>
    <property type="match status" value="1"/>
</dbReference>
<dbReference type="PANTHER" id="PTHR36057">
    <property type="match status" value="1"/>
</dbReference>
<dbReference type="EMBL" id="AQQY01000001">
    <property type="protein sequence ID" value="KCV83464.1"/>
    <property type="molecule type" value="Genomic_DNA"/>
</dbReference>
<evidence type="ECO:0000313" key="1">
    <source>
        <dbReference type="EMBL" id="KCV83464.1"/>
    </source>
</evidence>
<dbReference type="Pfam" id="PF06764">
    <property type="entry name" value="DUF1223"/>
    <property type="match status" value="1"/>
</dbReference>